<comment type="caution">
    <text evidence="1">The sequence shown here is derived from an EMBL/GenBank/DDBJ whole genome shotgun (WGS) entry which is preliminary data.</text>
</comment>
<dbReference type="EMBL" id="CAJVQB010005025">
    <property type="protein sequence ID" value="CAG8651390.1"/>
    <property type="molecule type" value="Genomic_DNA"/>
</dbReference>
<name>A0ABN7US94_GIGMA</name>
<proteinExistence type="predicted"/>
<evidence type="ECO:0000313" key="1">
    <source>
        <dbReference type="EMBL" id="CAG8651390.1"/>
    </source>
</evidence>
<keyword evidence="2" id="KW-1185">Reference proteome</keyword>
<evidence type="ECO:0000313" key="2">
    <source>
        <dbReference type="Proteomes" id="UP000789901"/>
    </source>
</evidence>
<gene>
    <name evidence="1" type="ORF">GMARGA_LOCUS9373</name>
</gene>
<organism evidence="1 2">
    <name type="scientific">Gigaspora margarita</name>
    <dbReference type="NCBI Taxonomy" id="4874"/>
    <lineage>
        <taxon>Eukaryota</taxon>
        <taxon>Fungi</taxon>
        <taxon>Fungi incertae sedis</taxon>
        <taxon>Mucoromycota</taxon>
        <taxon>Glomeromycotina</taxon>
        <taxon>Glomeromycetes</taxon>
        <taxon>Diversisporales</taxon>
        <taxon>Gigasporaceae</taxon>
        <taxon>Gigaspora</taxon>
    </lineage>
</organism>
<dbReference type="Proteomes" id="UP000789901">
    <property type="component" value="Unassembled WGS sequence"/>
</dbReference>
<sequence>MKIAIKNVEKQNRTVTNNLKSLEYSILLPNKSCSNGENAQIKDSLTCQSMTSTDLVTSDTLEQNQDLSLVNQNSSTEP</sequence>
<reference evidence="1 2" key="1">
    <citation type="submission" date="2021-06" db="EMBL/GenBank/DDBJ databases">
        <authorList>
            <person name="Kallberg Y."/>
            <person name="Tangrot J."/>
            <person name="Rosling A."/>
        </authorList>
    </citation>
    <scope>NUCLEOTIDE SEQUENCE [LARGE SCALE GENOMIC DNA]</scope>
    <source>
        <strain evidence="1 2">120-4 pot B 10/14</strain>
    </source>
</reference>
<protein>
    <submittedName>
        <fullName evidence="1">43262_t:CDS:1</fullName>
    </submittedName>
</protein>
<accession>A0ABN7US94</accession>